<gene>
    <name evidence="3" type="ORF">Tci_272136</name>
</gene>
<dbReference type="PANTHER" id="PTHR11439">
    <property type="entry name" value="GAG-POL-RELATED RETROTRANSPOSON"/>
    <property type="match status" value="1"/>
</dbReference>
<feature type="domain" description="Reverse transcriptase Ty1/copia-type" evidence="2">
    <location>
        <begin position="189"/>
        <end position="302"/>
    </location>
</feature>
<name>A0A699H162_TANCI</name>
<organism evidence="3">
    <name type="scientific">Tanacetum cinerariifolium</name>
    <name type="common">Dalmatian daisy</name>
    <name type="synonym">Chrysanthemum cinerariifolium</name>
    <dbReference type="NCBI Taxonomy" id="118510"/>
    <lineage>
        <taxon>Eukaryota</taxon>
        <taxon>Viridiplantae</taxon>
        <taxon>Streptophyta</taxon>
        <taxon>Embryophyta</taxon>
        <taxon>Tracheophyta</taxon>
        <taxon>Spermatophyta</taxon>
        <taxon>Magnoliopsida</taxon>
        <taxon>eudicotyledons</taxon>
        <taxon>Gunneridae</taxon>
        <taxon>Pentapetalae</taxon>
        <taxon>asterids</taxon>
        <taxon>campanulids</taxon>
        <taxon>Asterales</taxon>
        <taxon>Asteraceae</taxon>
        <taxon>Asteroideae</taxon>
        <taxon>Anthemideae</taxon>
        <taxon>Anthemidinae</taxon>
        <taxon>Tanacetum</taxon>
    </lineage>
</organism>
<sequence>MFDELLNPSPSVDHQAPEVIASIADVIPPVQADSTGSPSLTTVDQDAPSLSKSQTIPKTQSSVIPQDVEEDNHDIEVAHIGNDLLFGVPIPAVTSAQSSSMVSPHPVVQPDHQIPQHNNKWTKDHSLHNIIGQLSRPVSTRLQLHEQALFCYYDDFLTSVKPKTYKEALTQSRWIEAMQEELNEFERLEVWELVPRPDKVMVITLKWIYKVKLDELGGILKNKARLVARGYRQEEGIDFEESFAPVARLEAIWIFLAYVTHKNMVVYQMDVKTAFLNGNLREKVYVSQPDGFVDQDNPNHVFSGFDIVHPQERQRLTSGLQISQSHRGIFINQSKYALESLKKYGFESCDPMDTPMVEKSKLYEDKEGKVVDPSHYRGMIGTLLYLTASRHDLQFAICMCAGYQARPTEKHMRIMLVAKILAEMRSQLTDYGLGFNKIPMYCDNKSAIALCCNNVQHSRSKHIDIRYHFIKEQVENGVIELYFANTEYQLADLFTKALGKDRIEFLINKLGLRSFMPETLKQLMDEVDE</sequence>
<dbReference type="CDD" id="cd09272">
    <property type="entry name" value="RNase_HI_RT_Ty1"/>
    <property type="match status" value="1"/>
</dbReference>
<evidence type="ECO:0000259" key="2">
    <source>
        <dbReference type="Pfam" id="PF07727"/>
    </source>
</evidence>
<dbReference type="EMBL" id="BKCJ010084408">
    <property type="protein sequence ID" value="GEX00161.1"/>
    <property type="molecule type" value="Genomic_DNA"/>
</dbReference>
<accession>A0A699H162</accession>
<feature type="region of interest" description="Disordered" evidence="1">
    <location>
        <begin position="30"/>
        <end position="61"/>
    </location>
</feature>
<dbReference type="InterPro" id="IPR013103">
    <property type="entry name" value="RVT_2"/>
</dbReference>
<evidence type="ECO:0000256" key="1">
    <source>
        <dbReference type="SAM" id="MobiDB-lite"/>
    </source>
</evidence>
<dbReference type="Pfam" id="PF07727">
    <property type="entry name" value="RVT_2"/>
    <property type="match status" value="1"/>
</dbReference>
<dbReference type="PANTHER" id="PTHR11439:SF495">
    <property type="entry name" value="REVERSE TRANSCRIPTASE, RNA-DEPENDENT DNA POLYMERASE-RELATED"/>
    <property type="match status" value="1"/>
</dbReference>
<dbReference type="AlphaFoldDB" id="A0A699H162"/>
<proteinExistence type="predicted"/>
<comment type="caution">
    <text evidence="3">The sequence shown here is derived from an EMBL/GenBank/DDBJ whole genome shotgun (WGS) entry which is preliminary data.</text>
</comment>
<evidence type="ECO:0000313" key="3">
    <source>
        <dbReference type="EMBL" id="GEX00161.1"/>
    </source>
</evidence>
<protein>
    <submittedName>
        <fullName evidence="3">Integrase, catalytic region, zinc finger, CCHC-type, peptidase aspartic, catalytic</fullName>
    </submittedName>
</protein>
<feature type="compositionally biased region" description="Polar residues" evidence="1">
    <location>
        <begin position="32"/>
        <end position="61"/>
    </location>
</feature>
<reference evidence="3" key="1">
    <citation type="journal article" date="2019" name="Sci. Rep.">
        <title>Draft genome of Tanacetum cinerariifolium, the natural source of mosquito coil.</title>
        <authorList>
            <person name="Yamashiro T."/>
            <person name="Shiraishi A."/>
            <person name="Satake H."/>
            <person name="Nakayama K."/>
        </authorList>
    </citation>
    <scope>NUCLEOTIDE SEQUENCE</scope>
</reference>